<dbReference type="EMBL" id="CAJGYM010000124">
    <property type="protein sequence ID" value="CAD6198365.1"/>
    <property type="molecule type" value="Genomic_DNA"/>
</dbReference>
<evidence type="ECO:0000256" key="1">
    <source>
        <dbReference type="SAM" id="MobiDB-lite"/>
    </source>
</evidence>
<keyword evidence="3" id="KW-1185">Reference proteome</keyword>
<feature type="region of interest" description="Disordered" evidence="1">
    <location>
        <begin position="90"/>
        <end position="114"/>
    </location>
</feature>
<proteinExistence type="predicted"/>
<feature type="compositionally biased region" description="Polar residues" evidence="1">
    <location>
        <begin position="94"/>
        <end position="114"/>
    </location>
</feature>
<organism evidence="2 3">
    <name type="scientific">Caenorhabditis auriculariae</name>
    <dbReference type="NCBI Taxonomy" id="2777116"/>
    <lineage>
        <taxon>Eukaryota</taxon>
        <taxon>Metazoa</taxon>
        <taxon>Ecdysozoa</taxon>
        <taxon>Nematoda</taxon>
        <taxon>Chromadorea</taxon>
        <taxon>Rhabditida</taxon>
        <taxon>Rhabditina</taxon>
        <taxon>Rhabditomorpha</taxon>
        <taxon>Rhabditoidea</taxon>
        <taxon>Rhabditidae</taxon>
        <taxon>Peloderinae</taxon>
        <taxon>Caenorhabditis</taxon>
    </lineage>
</organism>
<feature type="region of interest" description="Disordered" evidence="1">
    <location>
        <begin position="46"/>
        <end position="65"/>
    </location>
</feature>
<sequence>MRISTATAEIPGTRAIKFHEDRGVLTDLSTPVGVLPLIRHDIVGARVTRQRSPPGRDRTTLPRPDSLFVPLHPEYRFYAVSRLKKRCDKKDGCVSTQPLSGVASTASKMTRQFH</sequence>
<comment type="caution">
    <text evidence="2">The sequence shown here is derived from an EMBL/GenBank/DDBJ whole genome shotgun (WGS) entry which is preliminary data.</text>
</comment>
<reference evidence="2" key="1">
    <citation type="submission" date="2020-10" db="EMBL/GenBank/DDBJ databases">
        <authorList>
            <person name="Kikuchi T."/>
        </authorList>
    </citation>
    <scope>NUCLEOTIDE SEQUENCE</scope>
    <source>
        <strain evidence="2">NKZ352</strain>
    </source>
</reference>
<dbReference type="Proteomes" id="UP000835052">
    <property type="component" value="Unassembled WGS sequence"/>
</dbReference>
<dbReference type="AlphaFoldDB" id="A0A8S1HU04"/>
<name>A0A8S1HU04_9PELO</name>
<accession>A0A8S1HU04</accession>
<evidence type="ECO:0000313" key="2">
    <source>
        <dbReference type="EMBL" id="CAD6198365.1"/>
    </source>
</evidence>
<gene>
    <name evidence="2" type="ORF">CAUJ_LOCUS14271</name>
</gene>
<evidence type="ECO:0000313" key="3">
    <source>
        <dbReference type="Proteomes" id="UP000835052"/>
    </source>
</evidence>
<protein>
    <submittedName>
        <fullName evidence="2">Uncharacterized protein</fullName>
    </submittedName>
</protein>